<dbReference type="AlphaFoldDB" id="A0A6A3LYA1"/>
<accession>A0A6A3LYA1</accession>
<comment type="caution">
    <text evidence="1">The sequence shown here is derived from an EMBL/GenBank/DDBJ whole genome shotgun (WGS) entry which is preliminary data.</text>
</comment>
<gene>
    <name evidence="1" type="ORF">PR002_g11780</name>
</gene>
<evidence type="ECO:0000313" key="1">
    <source>
        <dbReference type="EMBL" id="KAE9023138.1"/>
    </source>
</evidence>
<protein>
    <recommendedName>
        <fullName evidence="3">EGF-like domain-containing protein</fullName>
    </recommendedName>
</protein>
<dbReference type="Proteomes" id="UP000435112">
    <property type="component" value="Unassembled WGS sequence"/>
</dbReference>
<dbReference type="EMBL" id="QXFU01000719">
    <property type="protein sequence ID" value="KAE9023138.1"/>
    <property type="molecule type" value="Genomic_DNA"/>
</dbReference>
<dbReference type="OrthoDB" id="78535at2759"/>
<evidence type="ECO:0008006" key="3">
    <source>
        <dbReference type="Google" id="ProtNLM"/>
    </source>
</evidence>
<organism evidence="1 2">
    <name type="scientific">Phytophthora rubi</name>
    <dbReference type="NCBI Taxonomy" id="129364"/>
    <lineage>
        <taxon>Eukaryota</taxon>
        <taxon>Sar</taxon>
        <taxon>Stramenopiles</taxon>
        <taxon>Oomycota</taxon>
        <taxon>Peronosporomycetes</taxon>
        <taxon>Peronosporales</taxon>
        <taxon>Peronosporaceae</taxon>
        <taxon>Phytophthora</taxon>
    </lineage>
</organism>
<sequence>MTITRAAPAQFDPNFACCGGCSSSKRADAYNEKLATGSLVFIWDIKLKTDPQPVCTLTFPYDPALNEQVGERRVRSGRLVGTSYPIDNDYDYLCCEQRGQCLALNEDASGKCQCVKRWGFTGDHCQDSVYDVAEAANAKVFPNATNLSSVDHLLPDLRTYLLSFDYDSAIASASTSDTSTGFLDMRLSTPQSSRETQNLQQAPEDRVGHFHDTISTLEFGGSFDDFVRVKQ</sequence>
<name>A0A6A3LYA1_9STRA</name>
<proteinExistence type="predicted"/>
<evidence type="ECO:0000313" key="2">
    <source>
        <dbReference type="Proteomes" id="UP000435112"/>
    </source>
</evidence>
<reference evidence="1 2" key="1">
    <citation type="submission" date="2018-09" db="EMBL/GenBank/DDBJ databases">
        <title>Genomic investigation of the strawberry pathogen Phytophthora fragariae indicates pathogenicity is determined by transcriptional variation in three key races.</title>
        <authorList>
            <person name="Adams T.M."/>
            <person name="Armitage A.D."/>
            <person name="Sobczyk M.K."/>
            <person name="Bates H.J."/>
            <person name="Dunwell J.M."/>
            <person name="Nellist C.F."/>
            <person name="Harrison R.J."/>
        </authorList>
    </citation>
    <scope>NUCLEOTIDE SEQUENCE [LARGE SCALE GENOMIC DNA]</scope>
    <source>
        <strain evidence="1 2">SCRP324</strain>
    </source>
</reference>